<organism evidence="10 11">
    <name type="scientific">Diacronema lutheri</name>
    <name type="common">Unicellular marine alga</name>
    <name type="synonym">Monochrysis lutheri</name>
    <dbReference type="NCBI Taxonomy" id="2081491"/>
    <lineage>
        <taxon>Eukaryota</taxon>
        <taxon>Haptista</taxon>
        <taxon>Haptophyta</taxon>
        <taxon>Pavlovophyceae</taxon>
        <taxon>Pavlovales</taxon>
        <taxon>Pavlovaceae</taxon>
        <taxon>Diacronema</taxon>
    </lineage>
</organism>
<accession>A0A8J5X4Z2</accession>
<keyword evidence="3 6" id="KW-0547">Nucleotide-binding</keyword>
<feature type="coiled-coil region" evidence="7">
    <location>
        <begin position="650"/>
        <end position="691"/>
    </location>
</feature>
<dbReference type="GO" id="GO:0005737">
    <property type="term" value="C:cytoplasm"/>
    <property type="evidence" value="ECO:0007669"/>
    <property type="project" value="UniProtKB-SubCell"/>
</dbReference>
<feature type="binding site" evidence="6">
    <location>
        <begin position="1631"/>
        <end position="1638"/>
    </location>
    <ligand>
        <name>ATP</name>
        <dbReference type="ChEBI" id="CHEBI:30616"/>
    </ligand>
</feature>
<evidence type="ECO:0000313" key="10">
    <source>
        <dbReference type="EMBL" id="KAG8459513.1"/>
    </source>
</evidence>
<dbReference type="GO" id="GO:0007018">
    <property type="term" value="P:microtubule-based movement"/>
    <property type="evidence" value="ECO:0007669"/>
    <property type="project" value="InterPro"/>
</dbReference>
<evidence type="ECO:0000256" key="1">
    <source>
        <dbReference type="ARBA" id="ARBA00004496"/>
    </source>
</evidence>
<comment type="subcellular location">
    <subcellularLocation>
        <location evidence="1">Cytoplasm</location>
    </subcellularLocation>
</comment>
<feature type="region of interest" description="Disordered" evidence="8">
    <location>
        <begin position="701"/>
        <end position="752"/>
    </location>
</feature>
<evidence type="ECO:0000256" key="4">
    <source>
        <dbReference type="ARBA" id="ARBA00022840"/>
    </source>
</evidence>
<feature type="region of interest" description="Disordered" evidence="8">
    <location>
        <begin position="821"/>
        <end position="896"/>
    </location>
</feature>
<feature type="region of interest" description="Disordered" evidence="8">
    <location>
        <begin position="1215"/>
        <end position="1286"/>
    </location>
</feature>
<dbReference type="GO" id="GO:0051231">
    <property type="term" value="P:spindle elongation"/>
    <property type="evidence" value="ECO:0007669"/>
    <property type="project" value="TreeGrafter"/>
</dbReference>
<dbReference type="SMART" id="SM00129">
    <property type="entry name" value="KISc"/>
    <property type="match status" value="2"/>
</dbReference>
<feature type="compositionally biased region" description="Low complexity" evidence="8">
    <location>
        <begin position="2089"/>
        <end position="2102"/>
    </location>
</feature>
<evidence type="ECO:0000256" key="5">
    <source>
        <dbReference type="ARBA" id="ARBA00023054"/>
    </source>
</evidence>
<comment type="caution">
    <text evidence="10">The sequence shown here is derived from an EMBL/GenBank/DDBJ whole genome shotgun (WGS) entry which is preliminary data.</text>
</comment>
<keyword evidence="11" id="KW-1185">Reference proteome</keyword>
<dbReference type="InterPro" id="IPR027640">
    <property type="entry name" value="Kinesin-like_fam"/>
</dbReference>
<keyword evidence="5 7" id="KW-0175">Coiled coil</keyword>
<keyword evidence="6" id="KW-0505">Motor protein</keyword>
<evidence type="ECO:0000259" key="9">
    <source>
        <dbReference type="PROSITE" id="PS50067"/>
    </source>
</evidence>
<feature type="domain" description="Kinesin motor" evidence="9">
    <location>
        <begin position="10"/>
        <end position="338"/>
    </location>
</feature>
<dbReference type="GO" id="GO:0008017">
    <property type="term" value="F:microtubule binding"/>
    <property type="evidence" value="ECO:0007669"/>
    <property type="project" value="InterPro"/>
</dbReference>
<dbReference type="InterPro" id="IPR036961">
    <property type="entry name" value="Kinesin_motor_dom_sf"/>
</dbReference>
<feature type="region of interest" description="Disordered" evidence="8">
    <location>
        <begin position="2089"/>
        <end position="2116"/>
    </location>
</feature>
<sequence length="2172" mass="218974">MAPPSSTSCNVRVVARFRPLTERELDGVDDPPVELAIDPSARRVVLTADAVRESYTLDRVFGTAASQRDVYENAAEPLAADVCSGFNATFMAYGQTGSGKTYTMHGPCAAGELPEPAAAGVLPRVTAHVFETIRSDNRGASFMISVSYLEVYKERVRDLLNPSKGNLKISESAQRGVFVRDATTVYVGCEADVLGLLRLGNASRAVAATLMNEHSSRSHSIFSLVVRATLADGSTNAGLLNAVDLAGCEKVFKTGASGDTLLEAQQINKSLSALGNVISALADAKAHVPYRDSKLTRLLTESLGGNAKTTLLVACSPARIHLPETLSTLRFAARAKKILNVVTANVQESAATLASINTALRAQVDSLARQLRAAQASCGVPGAPVGARGAPARAGGTGAGGDGGGLDGAHRGGGGGGASGDGRAHAEAVVARALADAAARKALEAELEDKAAALDDARDAADAAAAEVDALGSALAARGALLAVAEASARELEVAARTLAAELTEAELEGAVRMQRDRYEMNVQAARIAALSAALAEQPTGDNGGCVELQDGAAFASEDAGDALERCATDPAEGAEAAVAAAAAKAREHDTSARAAAVAAAADRPQRLLAMLAATRAELAATHRTNLSLSVTLEGSAHREAQLTLASGAARAADADARRARAEADTLRSRCAELELRAAAAEAAAEEAMCAVAAAVSPPHHARAHAERRRPAGADGGLSGDGGDGGADHESDDGERGDGARPPASRDTRGDARRCAAYTGAYPSWLHASGGHFGNVVRPAPIGPAAHSQWLLTLTAAAPPLAVPADAFARRETFGQHLLRGRRAQPSPGGKGGQSQQVQPAQNGRGGPGPPATDSRGETTQPHCANSNGGPISPLAAGTSSMATPARSGAVGGHSVATPSSVRAFALQSALRADVARLESARTALARQVAELQARREALTGSAESGATHDARAAAARPSPLTPTLAARAALAANAPPAELGVVAQAAPASEGSSVATPPCAHACSPPGSNALPASADQRAESDLRARLFASEARVRALAREVDDRARDAVASRRLLVGGVEARGEVSHPANASARRALDAHVGDAGALSSDSLAVTPPSPAGCALGAGCNAPPSAAQPSPFGQRFSAVKVPLAYSPSFEQREAHAAAPEAVGADTLADDAACAANDDAYGRAHGRDGVPQRAMSPQLAFAKVPAATCAQASPCTDSLHPDERAAPRREANVHDMPSPPPPVAPAVAAPASSAFAPSASAARAPRILATPPAEPPTPRSRRAQPPRSPCAAEAEVGARSPLAAASRTLPLLPLLASPARADGAVDQPLRAENAARSPESDGARSVRDAIEEGSAAACRAAHVGAAASADALAREAAAIVRMRAAEAAVEAANASAAEREGAMRAEVAAAHALADALGAEAEMARAELRDAAAQRGAEAAALDALRAEHAAEHAAARAACAAAANAEAAARAQLRDETARWRKAMAALEAERGNVRVLLRVRPLSDAEAARAEPATLVVLDDNTAALYDGPSPARCTADAGAQRRGGPADRLARGASAREAIAGAILPSGFGTDGGASSSSAVSAAAPCDAAAAPGAKPPLVFDFSRAFAPSVSQAAFFDMSGVGALVDDVLDGRAASVLAYGQTGSGKTFTMFGPSQQLAPKRALAGGGMDGATPPLGDGAGLVQRAVALLFERVSASASMDASTYARVSISVTLVELHNDALRDLLAPADHAGGGRAGASALARASASGIAPSAVASAPPTLSIREDAWGGAYVRGATCAQVHSAAELLAHVCTALARRATSTTHLNAESSRSHLLLAVGVHTRAPDSAPRTASGAAAAAASGTLRGKLVFADLAGSERVGRSGAADDAGLMREARSINKSLAALSDVVCALTQKESHVPYRNAKLTALLKDSLGGTARALLVVAASPALDSRDETLCALHFAARARLVVNSAPRHVETRAITRLQRRVSELEAALAAAGTAQAHDFLAAFDDATSPACTDADAEGATTVLTEAETASDMAPAAPPRAGSGSPPLPAERVPPSGLAHAAAMRREGGENRPAAANLHTGSSCGSAGFAPGAGKARTGHATLGAQILTSAPNNAARPSSASAHAQGAKHHVRTASALASSVTADARAATAAARRALPPAANAVRPWPQRLVGQPTPSKPRDGTHTLRNPGLSGQ</sequence>
<proteinExistence type="inferred from homology"/>
<dbReference type="GO" id="GO:0005524">
    <property type="term" value="F:ATP binding"/>
    <property type="evidence" value="ECO:0007669"/>
    <property type="project" value="UniProtKB-UniRule"/>
</dbReference>
<protein>
    <recommendedName>
        <fullName evidence="9">Kinesin motor domain-containing protein</fullName>
    </recommendedName>
</protein>
<dbReference type="Gene3D" id="3.40.850.10">
    <property type="entry name" value="Kinesin motor domain"/>
    <property type="match status" value="2"/>
</dbReference>
<dbReference type="EMBL" id="JAGTXO010000040">
    <property type="protein sequence ID" value="KAG8459513.1"/>
    <property type="molecule type" value="Genomic_DNA"/>
</dbReference>
<dbReference type="PRINTS" id="PR00380">
    <property type="entry name" value="KINESINHEAVY"/>
</dbReference>
<dbReference type="GO" id="GO:0007052">
    <property type="term" value="P:mitotic spindle organization"/>
    <property type="evidence" value="ECO:0007669"/>
    <property type="project" value="TreeGrafter"/>
</dbReference>
<feature type="compositionally biased region" description="Polar residues" evidence="8">
    <location>
        <begin position="858"/>
        <end position="870"/>
    </location>
</feature>
<dbReference type="PANTHER" id="PTHR47969:SF15">
    <property type="entry name" value="CHROMOSOME-ASSOCIATED KINESIN KIF4A-RELATED"/>
    <property type="match status" value="1"/>
</dbReference>
<dbReference type="PROSITE" id="PS50067">
    <property type="entry name" value="KINESIN_MOTOR_2"/>
    <property type="match status" value="2"/>
</dbReference>
<dbReference type="Pfam" id="PF00225">
    <property type="entry name" value="Kinesin"/>
    <property type="match status" value="2"/>
</dbReference>
<feature type="region of interest" description="Disordered" evidence="8">
    <location>
        <begin position="2130"/>
        <end position="2172"/>
    </location>
</feature>
<comment type="similarity">
    <text evidence="6">Belongs to the TRAFAC class myosin-kinesin ATPase superfamily. Kinesin family.</text>
</comment>
<name>A0A8J5X4Z2_DIALT</name>
<feature type="domain" description="Kinesin motor" evidence="9">
    <location>
        <begin position="1482"/>
        <end position="1939"/>
    </location>
</feature>
<feature type="binding site" evidence="6">
    <location>
        <begin position="94"/>
        <end position="101"/>
    </location>
    <ligand>
        <name>ATP</name>
        <dbReference type="ChEBI" id="CHEBI:30616"/>
    </ligand>
</feature>
<feature type="compositionally biased region" description="Gly residues" evidence="8">
    <location>
        <begin position="395"/>
        <end position="420"/>
    </location>
</feature>
<feature type="region of interest" description="Disordered" evidence="8">
    <location>
        <begin position="2005"/>
        <end position="2036"/>
    </location>
</feature>
<evidence type="ECO:0000256" key="6">
    <source>
        <dbReference type="PROSITE-ProRule" id="PRU00283"/>
    </source>
</evidence>
<feature type="coiled-coil region" evidence="7">
    <location>
        <begin position="440"/>
        <end position="509"/>
    </location>
</feature>
<evidence type="ECO:0000256" key="3">
    <source>
        <dbReference type="ARBA" id="ARBA00022741"/>
    </source>
</evidence>
<feature type="compositionally biased region" description="Gly residues" evidence="8">
    <location>
        <begin position="714"/>
        <end position="725"/>
    </location>
</feature>
<dbReference type="InterPro" id="IPR001752">
    <property type="entry name" value="Kinesin_motor_dom"/>
</dbReference>
<feature type="compositionally biased region" description="Low complexity" evidence="8">
    <location>
        <begin position="2130"/>
        <end position="2142"/>
    </location>
</feature>
<dbReference type="InterPro" id="IPR027417">
    <property type="entry name" value="P-loop_NTPase"/>
</dbReference>
<dbReference type="GO" id="GO:0003777">
    <property type="term" value="F:microtubule motor activity"/>
    <property type="evidence" value="ECO:0007669"/>
    <property type="project" value="InterPro"/>
</dbReference>
<evidence type="ECO:0000256" key="2">
    <source>
        <dbReference type="ARBA" id="ARBA00022490"/>
    </source>
</evidence>
<dbReference type="GO" id="GO:0005875">
    <property type="term" value="C:microtubule associated complex"/>
    <property type="evidence" value="ECO:0007669"/>
    <property type="project" value="TreeGrafter"/>
</dbReference>
<evidence type="ECO:0000313" key="11">
    <source>
        <dbReference type="Proteomes" id="UP000751190"/>
    </source>
</evidence>
<feature type="region of interest" description="Disordered" evidence="8">
    <location>
        <begin position="384"/>
        <end position="421"/>
    </location>
</feature>
<reference evidence="10" key="1">
    <citation type="submission" date="2021-05" db="EMBL/GenBank/DDBJ databases">
        <title>The genome of the haptophyte Pavlova lutheri (Diacronema luteri, Pavlovales) - a model for lipid biosynthesis in eukaryotic algae.</title>
        <authorList>
            <person name="Hulatt C.J."/>
            <person name="Posewitz M.C."/>
        </authorList>
    </citation>
    <scope>NUCLEOTIDE SEQUENCE</scope>
    <source>
        <strain evidence="10">NIVA-4/92</strain>
    </source>
</reference>
<keyword evidence="4 6" id="KW-0067">ATP-binding</keyword>
<feature type="region of interest" description="Disordered" evidence="8">
    <location>
        <begin position="940"/>
        <end position="959"/>
    </location>
</feature>
<gene>
    <name evidence="10" type="ORF">KFE25_012848</name>
</gene>
<feature type="compositionally biased region" description="Basic and acidic residues" evidence="8">
    <location>
        <begin position="726"/>
        <end position="752"/>
    </location>
</feature>
<dbReference type="OrthoDB" id="3176171at2759"/>
<evidence type="ECO:0000256" key="7">
    <source>
        <dbReference type="SAM" id="Coils"/>
    </source>
</evidence>
<feature type="compositionally biased region" description="Low complexity" evidence="8">
    <location>
        <begin position="1233"/>
        <end position="1254"/>
    </location>
</feature>
<feature type="compositionally biased region" description="Low complexity" evidence="8">
    <location>
        <begin position="384"/>
        <end position="394"/>
    </location>
</feature>
<keyword evidence="2" id="KW-0963">Cytoplasm</keyword>
<dbReference type="SUPFAM" id="SSF52540">
    <property type="entry name" value="P-loop containing nucleoside triphosphate hydrolases"/>
    <property type="match status" value="2"/>
</dbReference>
<dbReference type="PANTHER" id="PTHR47969">
    <property type="entry name" value="CHROMOSOME-ASSOCIATED KINESIN KIF4A-RELATED"/>
    <property type="match status" value="1"/>
</dbReference>
<evidence type="ECO:0000256" key="8">
    <source>
        <dbReference type="SAM" id="MobiDB-lite"/>
    </source>
</evidence>
<dbReference type="Proteomes" id="UP000751190">
    <property type="component" value="Unassembled WGS sequence"/>
</dbReference>